<proteinExistence type="predicted"/>
<protein>
    <recommendedName>
        <fullName evidence="4">ATP-grasp domain-containing protein</fullName>
    </recommendedName>
</protein>
<keyword evidence="3" id="KW-1185">Reference proteome</keyword>
<evidence type="ECO:0000256" key="1">
    <source>
        <dbReference type="SAM" id="MobiDB-lite"/>
    </source>
</evidence>
<feature type="region of interest" description="Disordered" evidence="1">
    <location>
        <begin position="150"/>
        <end position="181"/>
    </location>
</feature>
<evidence type="ECO:0000313" key="3">
    <source>
        <dbReference type="Proteomes" id="UP000800035"/>
    </source>
</evidence>
<evidence type="ECO:0008006" key="4">
    <source>
        <dbReference type="Google" id="ProtNLM"/>
    </source>
</evidence>
<evidence type="ECO:0000313" key="2">
    <source>
        <dbReference type="EMBL" id="KAF1953814.1"/>
    </source>
</evidence>
<dbReference type="EMBL" id="ML977001">
    <property type="protein sequence ID" value="KAF1953814.1"/>
    <property type="molecule type" value="Genomic_DNA"/>
</dbReference>
<name>A0A6A5TNN0_9PLEO</name>
<gene>
    <name evidence="2" type="ORF">CC80DRAFT_526943</name>
</gene>
<feature type="compositionally biased region" description="Basic and acidic residues" evidence="1">
    <location>
        <begin position="150"/>
        <end position="177"/>
    </location>
</feature>
<sequence>MSKGLTIARLLSHHTPHRIIGADTSTLSPGRFSNSLSAFRKLAPPDGNDAEPYIGSLLETIKKEGVDLWISCSSVVAAVEDGTVVRLAEEAMGDEFQAVQFRQDVVEKLHEKDKFIEYIRELGLAVPESHRCRSAEEVLSILLPAAERNGHAKQAEREGKKGHAYADTEATEKEEKRKEKKKKTYILKPIAVNDRARNAMMTHLPLHTPQETKNYIKNLAITPADAFQLQRFIQGAEYCTHALVIRGRVKAFVACPSKELLMHYRALPAESALARAMLRFTEKVARDGGMGFSGPLWRFFPIECNPRAHTAVSLFSSTPELASAYLSIFDPPSPSPSIWLAFGEHVASWRWRDGTFMVRDPVPFLVLYHVYWPWVFVGALIGGRGWSRVNVSTGKVFEG</sequence>
<dbReference type="AlphaFoldDB" id="A0A6A5TNN0"/>
<dbReference type="OrthoDB" id="186626at2759"/>
<dbReference type="Proteomes" id="UP000800035">
    <property type="component" value="Unassembled WGS sequence"/>
</dbReference>
<reference evidence="2" key="1">
    <citation type="journal article" date="2020" name="Stud. Mycol.">
        <title>101 Dothideomycetes genomes: a test case for predicting lifestyles and emergence of pathogens.</title>
        <authorList>
            <person name="Haridas S."/>
            <person name="Albert R."/>
            <person name="Binder M."/>
            <person name="Bloem J."/>
            <person name="Labutti K."/>
            <person name="Salamov A."/>
            <person name="Andreopoulos B."/>
            <person name="Baker S."/>
            <person name="Barry K."/>
            <person name="Bills G."/>
            <person name="Bluhm B."/>
            <person name="Cannon C."/>
            <person name="Castanera R."/>
            <person name="Culley D."/>
            <person name="Daum C."/>
            <person name="Ezra D."/>
            <person name="Gonzalez J."/>
            <person name="Henrissat B."/>
            <person name="Kuo A."/>
            <person name="Liang C."/>
            <person name="Lipzen A."/>
            <person name="Lutzoni F."/>
            <person name="Magnuson J."/>
            <person name="Mondo S."/>
            <person name="Nolan M."/>
            <person name="Ohm R."/>
            <person name="Pangilinan J."/>
            <person name="Park H.-J."/>
            <person name="Ramirez L."/>
            <person name="Alfaro M."/>
            <person name="Sun H."/>
            <person name="Tritt A."/>
            <person name="Yoshinaga Y."/>
            <person name="Zwiers L.-H."/>
            <person name="Turgeon B."/>
            <person name="Goodwin S."/>
            <person name="Spatafora J."/>
            <person name="Crous P."/>
            <person name="Grigoriev I."/>
        </authorList>
    </citation>
    <scope>NUCLEOTIDE SEQUENCE</scope>
    <source>
        <strain evidence="2">CBS 675.92</strain>
    </source>
</reference>
<accession>A0A6A5TNN0</accession>
<organism evidence="2 3">
    <name type="scientific">Byssothecium circinans</name>
    <dbReference type="NCBI Taxonomy" id="147558"/>
    <lineage>
        <taxon>Eukaryota</taxon>
        <taxon>Fungi</taxon>
        <taxon>Dikarya</taxon>
        <taxon>Ascomycota</taxon>
        <taxon>Pezizomycotina</taxon>
        <taxon>Dothideomycetes</taxon>
        <taxon>Pleosporomycetidae</taxon>
        <taxon>Pleosporales</taxon>
        <taxon>Massarineae</taxon>
        <taxon>Massarinaceae</taxon>
        <taxon>Byssothecium</taxon>
    </lineage>
</organism>